<feature type="transmembrane region" description="Helical" evidence="6">
    <location>
        <begin position="470"/>
        <end position="493"/>
    </location>
</feature>
<name>A0A9W8IPE3_9FUNG</name>
<dbReference type="SUPFAM" id="SSF103473">
    <property type="entry name" value="MFS general substrate transporter"/>
    <property type="match status" value="1"/>
</dbReference>
<feature type="transmembrane region" description="Helical" evidence="6">
    <location>
        <begin position="407"/>
        <end position="431"/>
    </location>
</feature>
<dbReference type="PANTHER" id="PTHR24064">
    <property type="entry name" value="SOLUTE CARRIER FAMILY 22 MEMBER"/>
    <property type="match status" value="1"/>
</dbReference>
<dbReference type="InterPro" id="IPR005828">
    <property type="entry name" value="MFS_sugar_transport-like"/>
</dbReference>
<sequence>MPLPPLVHEIEAQRTVASAELPSASSDSIISDMHKGDNTVEDGGVQVDADQELLQRQYELAQLDRSSRANWEMIKKLTVCGVAFLNDAYDMFAINIVAMILGFVYYNDATGSAQNTVPKKWDTLIKIAVQIGCLLGQLIMGRLGDKVGRTTVYSAGLMIAIITTIASAFSSSMVKGFNVFVVLFIWRVLLGFGIGSDYPLTATIVSEYASVHNRGKLMAAVFSFQGFGNILAPIVSIIVLACFAQSVDRDVQNLDYVWRIIIGVGCIPGVSTLYWRLTMTDSERFRHVNDNELGASDESTTVDSESEKLLAQQTSTGSTSPAPSPEEPAADAAEVALVIPDEVQPRRVKTFTQYFSEWRHLKVLLGTSIAWFSLDVAFYGINLNSSIVIGAIGFAGDIKADRPSRYIIRNCLGNIIINILGSVPGYWISVFTIERLGRVRIQLLGFAALTVLYLILGFAYHQILDMSSGAFIFIFSLAQLFQNFGPNVTTFVIPGEVFPTRFRSTAHGISAAMGKLGAVVAQGGFLQLKDIGGKDEWINHLLQIFALFMLLGFFVTFWIPESKGKTLEEICDEREEYY</sequence>
<evidence type="ECO:0000256" key="5">
    <source>
        <dbReference type="SAM" id="MobiDB-lite"/>
    </source>
</evidence>
<dbReference type="PROSITE" id="PS00217">
    <property type="entry name" value="SUGAR_TRANSPORT_2"/>
    <property type="match status" value="1"/>
</dbReference>
<dbReference type="Pfam" id="PF00083">
    <property type="entry name" value="Sugar_tr"/>
    <property type="match status" value="1"/>
</dbReference>
<organism evidence="8 9">
    <name type="scientific">Coemansia aciculifera</name>
    <dbReference type="NCBI Taxonomy" id="417176"/>
    <lineage>
        <taxon>Eukaryota</taxon>
        <taxon>Fungi</taxon>
        <taxon>Fungi incertae sedis</taxon>
        <taxon>Zoopagomycota</taxon>
        <taxon>Kickxellomycotina</taxon>
        <taxon>Kickxellomycetes</taxon>
        <taxon>Kickxellales</taxon>
        <taxon>Kickxellaceae</taxon>
        <taxon>Coemansia</taxon>
    </lineage>
</organism>
<evidence type="ECO:0000259" key="7">
    <source>
        <dbReference type="PROSITE" id="PS50850"/>
    </source>
</evidence>
<evidence type="ECO:0000256" key="2">
    <source>
        <dbReference type="ARBA" id="ARBA00022692"/>
    </source>
</evidence>
<keyword evidence="9" id="KW-1185">Reference proteome</keyword>
<comment type="caution">
    <text evidence="8">The sequence shown here is derived from an EMBL/GenBank/DDBJ whole genome shotgun (WGS) entry which is preliminary data.</text>
</comment>
<gene>
    <name evidence="8" type="ORF">GGH94_001102</name>
</gene>
<keyword evidence="4 6" id="KW-0472">Membrane</keyword>
<feature type="transmembrane region" description="Helical" evidence="6">
    <location>
        <begin position="443"/>
        <end position="464"/>
    </location>
</feature>
<reference evidence="8" key="1">
    <citation type="submission" date="2022-07" db="EMBL/GenBank/DDBJ databases">
        <title>Phylogenomic reconstructions and comparative analyses of Kickxellomycotina fungi.</title>
        <authorList>
            <person name="Reynolds N.K."/>
            <person name="Stajich J.E."/>
            <person name="Barry K."/>
            <person name="Grigoriev I.V."/>
            <person name="Crous P."/>
            <person name="Smith M.E."/>
        </authorList>
    </citation>
    <scope>NUCLEOTIDE SEQUENCE</scope>
    <source>
        <strain evidence="8">RSA 476</strain>
    </source>
</reference>
<feature type="transmembrane region" description="Helical" evidence="6">
    <location>
        <begin position="176"/>
        <end position="196"/>
    </location>
</feature>
<evidence type="ECO:0000313" key="8">
    <source>
        <dbReference type="EMBL" id="KAJ2867036.1"/>
    </source>
</evidence>
<feature type="transmembrane region" description="Helical" evidence="6">
    <location>
        <begin position="537"/>
        <end position="559"/>
    </location>
</feature>
<feature type="transmembrane region" description="Helical" evidence="6">
    <location>
        <begin position="152"/>
        <end position="170"/>
    </location>
</feature>
<accession>A0A9W8IPE3</accession>
<protein>
    <recommendedName>
        <fullName evidence="7">Major facilitator superfamily (MFS) profile domain-containing protein</fullName>
    </recommendedName>
</protein>
<dbReference type="InterPro" id="IPR005829">
    <property type="entry name" value="Sugar_transporter_CS"/>
</dbReference>
<evidence type="ECO:0000256" key="4">
    <source>
        <dbReference type="ARBA" id="ARBA00023136"/>
    </source>
</evidence>
<dbReference type="InterPro" id="IPR020846">
    <property type="entry name" value="MFS_dom"/>
</dbReference>
<feature type="region of interest" description="Disordered" evidence="5">
    <location>
        <begin position="295"/>
        <end position="327"/>
    </location>
</feature>
<proteinExistence type="predicted"/>
<dbReference type="AlphaFoldDB" id="A0A9W8IPE3"/>
<keyword evidence="3 6" id="KW-1133">Transmembrane helix</keyword>
<dbReference type="Gene3D" id="1.20.1250.20">
    <property type="entry name" value="MFS general substrate transporter like domains"/>
    <property type="match status" value="2"/>
</dbReference>
<evidence type="ECO:0000256" key="1">
    <source>
        <dbReference type="ARBA" id="ARBA00004141"/>
    </source>
</evidence>
<evidence type="ECO:0000256" key="6">
    <source>
        <dbReference type="SAM" id="Phobius"/>
    </source>
</evidence>
<dbReference type="CDD" id="cd17364">
    <property type="entry name" value="MFS_PhT"/>
    <property type="match status" value="1"/>
</dbReference>
<comment type="subcellular location">
    <subcellularLocation>
        <location evidence="1">Membrane</location>
        <topology evidence="1">Multi-pass membrane protein</topology>
    </subcellularLocation>
</comment>
<evidence type="ECO:0000256" key="3">
    <source>
        <dbReference type="ARBA" id="ARBA00022989"/>
    </source>
</evidence>
<dbReference type="Proteomes" id="UP001140074">
    <property type="component" value="Unassembled WGS sequence"/>
</dbReference>
<keyword evidence="2 6" id="KW-0812">Transmembrane</keyword>
<dbReference type="InterPro" id="IPR036259">
    <property type="entry name" value="MFS_trans_sf"/>
</dbReference>
<feature type="domain" description="Major facilitator superfamily (MFS) profile" evidence="7">
    <location>
        <begin position="76"/>
        <end position="564"/>
    </location>
</feature>
<dbReference type="GO" id="GO:0022857">
    <property type="term" value="F:transmembrane transporter activity"/>
    <property type="evidence" value="ECO:0007669"/>
    <property type="project" value="InterPro"/>
</dbReference>
<feature type="transmembrane region" description="Helical" evidence="6">
    <location>
        <begin position="369"/>
        <end position="395"/>
    </location>
</feature>
<evidence type="ECO:0000313" key="9">
    <source>
        <dbReference type="Proteomes" id="UP001140074"/>
    </source>
</evidence>
<dbReference type="EMBL" id="JANBUY010000026">
    <property type="protein sequence ID" value="KAJ2867036.1"/>
    <property type="molecule type" value="Genomic_DNA"/>
</dbReference>
<feature type="transmembrane region" description="Helical" evidence="6">
    <location>
        <begin position="256"/>
        <end position="277"/>
    </location>
</feature>
<dbReference type="PROSITE" id="PS50850">
    <property type="entry name" value="MFS"/>
    <property type="match status" value="1"/>
</dbReference>
<dbReference type="GO" id="GO:0016020">
    <property type="term" value="C:membrane"/>
    <property type="evidence" value="ECO:0007669"/>
    <property type="project" value="UniProtKB-SubCell"/>
</dbReference>
<feature type="transmembrane region" description="Helical" evidence="6">
    <location>
        <begin position="217"/>
        <end position="244"/>
    </location>
</feature>